<proteinExistence type="inferred from homology"/>
<dbReference type="GO" id="GO:0044211">
    <property type="term" value="P:CTP salvage"/>
    <property type="evidence" value="ECO:0007669"/>
    <property type="project" value="UniProtKB-UniPathway"/>
</dbReference>
<evidence type="ECO:0000256" key="3">
    <source>
        <dbReference type="ARBA" id="ARBA00012137"/>
    </source>
</evidence>
<protein>
    <recommendedName>
        <fullName evidence="3">uridine/cytidine kinase</fullName>
        <ecNumber evidence="3">2.7.1.48</ecNumber>
    </recommendedName>
</protein>
<name>A0A6S7HMD0_PARCT</name>
<keyword evidence="6 9" id="KW-0418">Kinase</keyword>
<evidence type="ECO:0000256" key="4">
    <source>
        <dbReference type="ARBA" id="ARBA00022679"/>
    </source>
</evidence>
<evidence type="ECO:0000256" key="5">
    <source>
        <dbReference type="ARBA" id="ARBA00022741"/>
    </source>
</evidence>
<dbReference type="GO" id="GO:0005524">
    <property type="term" value="F:ATP binding"/>
    <property type="evidence" value="ECO:0007669"/>
    <property type="project" value="InterPro"/>
</dbReference>
<evidence type="ECO:0000256" key="1">
    <source>
        <dbReference type="ARBA" id="ARBA00004690"/>
    </source>
</evidence>
<dbReference type="EMBL" id="CACRXK020005090">
    <property type="protein sequence ID" value="CAB4005077.1"/>
    <property type="molecule type" value="Genomic_DNA"/>
</dbReference>
<comment type="pathway">
    <text evidence="1">Pyrimidine metabolism; UMP biosynthesis via salvage pathway; UMP from uridine: step 1/1.</text>
</comment>
<evidence type="ECO:0000256" key="8">
    <source>
        <dbReference type="ARBA" id="ARBA00048909"/>
    </source>
</evidence>
<evidence type="ECO:0000256" key="6">
    <source>
        <dbReference type="ARBA" id="ARBA00022777"/>
    </source>
</evidence>
<dbReference type="EC" id="2.7.1.48" evidence="3"/>
<gene>
    <name evidence="9" type="ORF">PACLA_8A037602</name>
</gene>
<dbReference type="Pfam" id="PF00485">
    <property type="entry name" value="PRK"/>
    <property type="match status" value="1"/>
</dbReference>
<dbReference type="PRINTS" id="PR00988">
    <property type="entry name" value="URIDINKINASE"/>
</dbReference>
<dbReference type="PANTHER" id="PTHR10285">
    <property type="entry name" value="URIDINE KINASE"/>
    <property type="match status" value="1"/>
</dbReference>
<dbReference type="UniPathway" id="UPA00574">
    <property type="reaction ID" value="UER00637"/>
</dbReference>
<evidence type="ECO:0000256" key="2">
    <source>
        <dbReference type="ARBA" id="ARBA00005408"/>
    </source>
</evidence>
<feature type="non-terminal residue" evidence="9">
    <location>
        <position position="233"/>
    </location>
</feature>
<dbReference type="GO" id="GO:0004849">
    <property type="term" value="F:uridine kinase activity"/>
    <property type="evidence" value="ECO:0007669"/>
    <property type="project" value="UniProtKB-EC"/>
</dbReference>
<dbReference type="SUPFAM" id="SSF52540">
    <property type="entry name" value="P-loop containing nucleoside triphosphate hydrolases"/>
    <property type="match status" value="1"/>
</dbReference>
<dbReference type="AlphaFoldDB" id="A0A6S7HMD0"/>
<dbReference type="Gene3D" id="3.40.50.300">
    <property type="entry name" value="P-loop containing nucleotide triphosphate hydrolases"/>
    <property type="match status" value="1"/>
</dbReference>
<evidence type="ECO:0000256" key="7">
    <source>
        <dbReference type="ARBA" id="ARBA00047436"/>
    </source>
</evidence>
<accession>A0A6S7HMD0</accession>
<dbReference type="InterPro" id="IPR006083">
    <property type="entry name" value="PRK/URK"/>
</dbReference>
<keyword evidence="10" id="KW-1185">Reference proteome</keyword>
<dbReference type="GO" id="GO:0044206">
    <property type="term" value="P:UMP salvage"/>
    <property type="evidence" value="ECO:0007669"/>
    <property type="project" value="UniProtKB-UniPathway"/>
</dbReference>
<dbReference type="InterPro" id="IPR000764">
    <property type="entry name" value="Uridine_kinase-like"/>
</dbReference>
<keyword evidence="5" id="KW-0547">Nucleotide-binding</keyword>
<reference evidence="9" key="1">
    <citation type="submission" date="2020-04" db="EMBL/GenBank/DDBJ databases">
        <authorList>
            <person name="Alioto T."/>
            <person name="Alioto T."/>
            <person name="Gomez Garrido J."/>
        </authorList>
    </citation>
    <scope>NUCLEOTIDE SEQUENCE</scope>
    <source>
        <strain evidence="9">A484AB</strain>
    </source>
</reference>
<dbReference type="CDD" id="cd02023">
    <property type="entry name" value="UMPK"/>
    <property type="match status" value="1"/>
</dbReference>
<dbReference type="OrthoDB" id="10257085at2759"/>
<comment type="caution">
    <text evidence="9">The sequence shown here is derived from an EMBL/GenBank/DDBJ whole genome shotgun (WGS) entry which is preliminary data.</text>
</comment>
<dbReference type="NCBIfam" id="NF004018">
    <property type="entry name" value="PRK05480.1"/>
    <property type="match status" value="1"/>
</dbReference>
<sequence length="233" mass="26845">TSVCKEILRKLGHDEKSASKNQDILILCQSNFYKVDDNLSNKEEDEDLELNYDHPDAFDDELIKNTLSKLKQGQTVETPVYDSKTYSRKPQFVTTYPPKVILFEGILVLYHKEIRDLLDMKLFVDCDSDTRLSRRVLKDTQEHGRDLDTVLSTYTELVKPAFEEFCLPTKKYADVIIPRGSDNTVGMEVIIRHITDILKGDDNDRKIVQVGENSKRVRPRKRSESSGIGNRPH</sequence>
<keyword evidence="4" id="KW-0808">Transferase</keyword>
<dbReference type="InterPro" id="IPR027417">
    <property type="entry name" value="P-loop_NTPase"/>
</dbReference>
<comment type="catalytic activity">
    <reaction evidence="8">
        <text>uridine + ATP = UMP + ADP + H(+)</text>
        <dbReference type="Rhea" id="RHEA:16825"/>
        <dbReference type="ChEBI" id="CHEBI:15378"/>
        <dbReference type="ChEBI" id="CHEBI:16704"/>
        <dbReference type="ChEBI" id="CHEBI:30616"/>
        <dbReference type="ChEBI" id="CHEBI:57865"/>
        <dbReference type="ChEBI" id="CHEBI:456216"/>
        <dbReference type="EC" id="2.7.1.48"/>
    </reaction>
</comment>
<comment type="similarity">
    <text evidence="2">Belongs to the uridine kinase family.</text>
</comment>
<evidence type="ECO:0000313" key="10">
    <source>
        <dbReference type="Proteomes" id="UP001152795"/>
    </source>
</evidence>
<dbReference type="Proteomes" id="UP001152795">
    <property type="component" value="Unassembled WGS sequence"/>
</dbReference>
<evidence type="ECO:0000313" key="9">
    <source>
        <dbReference type="EMBL" id="CAB4005077.1"/>
    </source>
</evidence>
<comment type="catalytic activity">
    <reaction evidence="7">
        <text>cytidine + ATP = CMP + ADP + H(+)</text>
        <dbReference type="Rhea" id="RHEA:24674"/>
        <dbReference type="ChEBI" id="CHEBI:15378"/>
        <dbReference type="ChEBI" id="CHEBI:17562"/>
        <dbReference type="ChEBI" id="CHEBI:30616"/>
        <dbReference type="ChEBI" id="CHEBI:60377"/>
        <dbReference type="ChEBI" id="CHEBI:456216"/>
        <dbReference type="EC" id="2.7.1.48"/>
    </reaction>
</comment>
<organism evidence="9 10">
    <name type="scientific">Paramuricea clavata</name>
    <name type="common">Red gorgonian</name>
    <name type="synonym">Violescent sea-whip</name>
    <dbReference type="NCBI Taxonomy" id="317549"/>
    <lineage>
        <taxon>Eukaryota</taxon>
        <taxon>Metazoa</taxon>
        <taxon>Cnidaria</taxon>
        <taxon>Anthozoa</taxon>
        <taxon>Octocorallia</taxon>
        <taxon>Malacalcyonacea</taxon>
        <taxon>Plexauridae</taxon>
        <taxon>Paramuricea</taxon>
    </lineage>
</organism>
<dbReference type="UniPathway" id="UPA00579">
    <property type="reaction ID" value="UER00640"/>
</dbReference>